<dbReference type="AlphaFoldDB" id="A0A370NC73"/>
<proteinExistence type="predicted"/>
<reference evidence="4" key="1">
    <citation type="submission" date="2018-05" db="EMBL/GenBank/DDBJ databases">
        <authorList>
            <person name="Feng T."/>
        </authorList>
    </citation>
    <scope>NUCLEOTIDE SEQUENCE [LARGE SCALE GENOMIC DNA]</scope>
    <source>
        <strain evidence="4">S27</strain>
    </source>
</reference>
<organism evidence="3 4">
    <name type="scientific">Paraburkholderia lacunae</name>
    <dbReference type="NCBI Taxonomy" id="2211104"/>
    <lineage>
        <taxon>Bacteria</taxon>
        <taxon>Pseudomonadati</taxon>
        <taxon>Pseudomonadota</taxon>
        <taxon>Betaproteobacteria</taxon>
        <taxon>Burkholderiales</taxon>
        <taxon>Burkholderiaceae</taxon>
        <taxon>Paraburkholderia</taxon>
    </lineage>
</organism>
<accession>A0A370NC73</accession>
<feature type="transmembrane region" description="Helical" evidence="1">
    <location>
        <begin position="64"/>
        <end position="82"/>
    </location>
</feature>
<keyword evidence="4" id="KW-1185">Reference proteome</keyword>
<comment type="caution">
    <text evidence="3">The sequence shown here is derived from an EMBL/GenBank/DDBJ whole genome shotgun (WGS) entry which is preliminary data.</text>
</comment>
<evidence type="ECO:0000256" key="1">
    <source>
        <dbReference type="SAM" id="Phobius"/>
    </source>
</evidence>
<dbReference type="CDD" id="cd01060">
    <property type="entry name" value="Membrane-FADS-like"/>
    <property type="match status" value="1"/>
</dbReference>
<dbReference type="InterPro" id="IPR005804">
    <property type="entry name" value="FA_desaturase_dom"/>
</dbReference>
<keyword evidence="1" id="KW-1133">Transmembrane helix</keyword>
<gene>
    <name evidence="3" type="ORF">DLM46_10000</name>
</gene>
<sequence length="398" mass="44867">MFLEHSTDTVAGRLKESIPVTAAINPRESMRALPRFAQPFLTWLTGMPLIDEKPLVVWTPVGRSLAAFAIVISGLLLGCLILRFSNWWLFGLPVSWLITANGIRDLYTVTEHYCIHDTYSEVHWVDVLVGEVISTVLLAAPVDLFRADHLKHHAVPRLDSDPDVLFLKSTGFHRGMTRQEFRAYIARTCVSPVYHGRYLWSRIVSNLTAPAHRVAMTIVYVVILCCALTLFHGWTVWTVIWTVPAVFLFQVASLVNYHSEHLWDDVSGATGREAIARVCVGRFCGEPVPATDGRGTFARLGLWAIWWVRIFAVHLPHRLLILPGDQSQHDLHHRRPRSDWANAAFVRRDDVLAGAPGWPIGYIDVWGSLVDHLDACVDPYGSKKIVRHAPTAYRAPLR</sequence>
<evidence type="ECO:0000313" key="4">
    <source>
        <dbReference type="Proteomes" id="UP000254875"/>
    </source>
</evidence>
<keyword evidence="1" id="KW-0812">Transmembrane</keyword>
<evidence type="ECO:0000259" key="2">
    <source>
        <dbReference type="Pfam" id="PF00487"/>
    </source>
</evidence>
<protein>
    <recommendedName>
        <fullName evidence="2">Fatty acid desaturase domain-containing protein</fullName>
    </recommendedName>
</protein>
<dbReference type="EMBL" id="QHKS01000005">
    <property type="protein sequence ID" value="RDK03202.1"/>
    <property type="molecule type" value="Genomic_DNA"/>
</dbReference>
<feature type="transmembrane region" description="Helical" evidence="1">
    <location>
        <begin position="214"/>
        <end position="233"/>
    </location>
</feature>
<dbReference type="Proteomes" id="UP000254875">
    <property type="component" value="Unassembled WGS sequence"/>
</dbReference>
<dbReference type="Pfam" id="PF00487">
    <property type="entry name" value="FA_desaturase"/>
    <property type="match status" value="1"/>
</dbReference>
<feature type="domain" description="Fatty acid desaturase" evidence="2">
    <location>
        <begin position="87"/>
        <end position="342"/>
    </location>
</feature>
<name>A0A370NC73_9BURK</name>
<dbReference type="OrthoDB" id="1550403at2"/>
<evidence type="ECO:0000313" key="3">
    <source>
        <dbReference type="EMBL" id="RDK03202.1"/>
    </source>
</evidence>
<dbReference type="RefSeq" id="WP_115100594.1">
    <property type="nucleotide sequence ID" value="NZ_QHKS01000005.1"/>
</dbReference>
<dbReference type="GO" id="GO:0006629">
    <property type="term" value="P:lipid metabolic process"/>
    <property type="evidence" value="ECO:0007669"/>
    <property type="project" value="InterPro"/>
</dbReference>
<keyword evidence="1" id="KW-0472">Membrane</keyword>